<dbReference type="GO" id="GO:0016491">
    <property type="term" value="F:oxidoreductase activity"/>
    <property type="evidence" value="ECO:0007669"/>
    <property type="project" value="InterPro"/>
</dbReference>
<dbReference type="Proteomes" id="UP000016057">
    <property type="component" value="Unassembled WGS sequence"/>
</dbReference>
<comment type="similarity">
    <text evidence="11">Belongs to the IPP isomerase type 2 family.</text>
</comment>
<dbReference type="PATRIC" id="fig|1234409.3.peg.369"/>
<dbReference type="GO" id="GO:0004452">
    <property type="term" value="F:isopentenyl-diphosphate delta-isomerase activity"/>
    <property type="evidence" value="ECO:0007669"/>
    <property type="project" value="UniProtKB-UniRule"/>
</dbReference>
<keyword evidence="9 11" id="KW-0413">Isomerase</keyword>
<evidence type="ECO:0000256" key="7">
    <source>
        <dbReference type="ARBA" id="ARBA00022857"/>
    </source>
</evidence>
<comment type="caution">
    <text evidence="11">Lacks conserved residue(s) required for the propagation of feature annotation.</text>
</comment>
<feature type="domain" description="FMN-dependent dehydrogenase" evidence="12">
    <location>
        <begin position="153"/>
        <end position="321"/>
    </location>
</feature>
<gene>
    <name evidence="11" type="primary">fni</name>
    <name evidence="13" type="ORF">C683_0402</name>
</gene>
<evidence type="ECO:0000256" key="11">
    <source>
        <dbReference type="HAMAP-Rule" id="MF_00354"/>
    </source>
</evidence>
<dbReference type="GO" id="GO:0005737">
    <property type="term" value="C:cytoplasm"/>
    <property type="evidence" value="ECO:0007669"/>
    <property type="project" value="UniProtKB-SubCell"/>
</dbReference>
<dbReference type="eggNOG" id="COG1304">
    <property type="taxonomic scope" value="Bacteria"/>
</dbReference>
<dbReference type="GO" id="GO:0000287">
    <property type="term" value="F:magnesium ion binding"/>
    <property type="evidence" value="ECO:0007669"/>
    <property type="project" value="UniProtKB-UniRule"/>
</dbReference>
<keyword evidence="4 11" id="KW-0288">FMN</keyword>
<feature type="binding site" evidence="11">
    <location>
        <begin position="62"/>
        <end position="64"/>
    </location>
    <ligand>
        <name>FMN</name>
        <dbReference type="ChEBI" id="CHEBI:58210"/>
    </ligand>
</feature>
<feature type="binding site" evidence="11">
    <location>
        <position position="121"/>
    </location>
    <ligand>
        <name>FMN</name>
        <dbReference type="ChEBI" id="CHEBI:58210"/>
    </ligand>
</feature>
<keyword evidence="2 11" id="KW-0963">Cytoplasm</keyword>
<sequence length="350" mass="39796">MTQQQRKDEHIYWAEKFYHEKENSLEGIRFIHQGLPKIDVEGVDIQTHLFDKVQAAPFYINAMTGGTTKAKDINQQLAWVAKRANIALALGSASIVTREEETLSSFLIAKEELQEGTFIGNIGLEYEPSMIEDVANRLEVDAMQVHINVAQELFMPEGNRTFSSWKKHLSMLSTLPFPVIIKEVGFGMSGETFTELIENNIQYVDLSGRGGTNFAQIEIARSNHRTENLATWGQTTAESLLEAQPFLNDLQIFASGGIQSPLDVVKCMALGAQSVGVAGYFLHFLLEHGKEKTLDEVLRWQEEIRLLYTLLNCKNHKELQYTNLFLSDHLQHWYNTRQIGQENFACRNKK</sequence>
<accession>K8ZPY0</accession>
<dbReference type="CDD" id="cd02811">
    <property type="entry name" value="IDI-2_FMN"/>
    <property type="match status" value="1"/>
</dbReference>
<keyword evidence="3 11" id="KW-0285">Flavoprotein</keyword>
<keyword evidence="5 11" id="KW-0479">Metal-binding</keyword>
<reference evidence="13 14" key="1">
    <citation type="journal article" date="2013" name="Genome Announc.">
        <title>Draft Genome Sequence of Catellicoccus marimammalium, a Novel Species Commonly Found in Gull Feces.</title>
        <authorList>
            <person name="Weigand M.R."/>
            <person name="Ryu H."/>
            <person name="Bozcek L."/>
            <person name="Konstantinidis K.T."/>
            <person name="Santo Domingo J.W."/>
        </authorList>
    </citation>
    <scope>NUCLEOTIDE SEQUENCE [LARGE SCALE GENOMIC DNA]</scope>
    <source>
        <strain evidence="13 14">M35/04/3</strain>
    </source>
</reference>
<dbReference type="Gene3D" id="3.20.20.70">
    <property type="entry name" value="Aldolase class I"/>
    <property type="match status" value="1"/>
</dbReference>
<name>K8ZPY0_9ENTE</name>
<comment type="cofactor">
    <cofactor evidence="11">
        <name>NADPH</name>
        <dbReference type="ChEBI" id="CHEBI:57783"/>
    </cofactor>
</comment>
<dbReference type="GO" id="GO:0010181">
    <property type="term" value="F:FMN binding"/>
    <property type="evidence" value="ECO:0007669"/>
    <property type="project" value="UniProtKB-UniRule"/>
</dbReference>
<dbReference type="PIRSF" id="PIRSF003314">
    <property type="entry name" value="IPP_isomerase"/>
    <property type="match status" value="1"/>
</dbReference>
<keyword evidence="6 11" id="KW-0460">Magnesium</keyword>
<evidence type="ECO:0000313" key="13">
    <source>
        <dbReference type="EMBL" id="EKU27621.1"/>
    </source>
</evidence>
<dbReference type="AlphaFoldDB" id="K8ZPY0"/>
<comment type="function">
    <text evidence="11">Involved in the biosynthesis of isoprenoids. Catalyzes the 1,3-allylic rearrangement of the homoallylic substrate isopentenyl (IPP) to its allylic isomer, dimethylallyl diphosphate (DMAPP).</text>
</comment>
<keyword evidence="8 11" id="KW-0414">Isoprene biosynthesis</keyword>
<dbReference type="SUPFAM" id="SSF51395">
    <property type="entry name" value="FMN-linked oxidoreductases"/>
    <property type="match status" value="1"/>
</dbReference>
<comment type="cofactor">
    <cofactor evidence="11">
        <name>Mg(2+)</name>
        <dbReference type="ChEBI" id="CHEBI:18420"/>
    </cofactor>
</comment>
<keyword evidence="14" id="KW-1185">Reference proteome</keyword>
<feature type="binding site" evidence="11">
    <location>
        <position position="92"/>
    </location>
    <ligand>
        <name>FMN</name>
        <dbReference type="ChEBI" id="CHEBI:58210"/>
    </ligand>
</feature>
<dbReference type="InterPro" id="IPR011179">
    <property type="entry name" value="IPdP_isomerase"/>
</dbReference>
<dbReference type="Pfam" id="PF01070">
    <property type="entry name" value="FMN_dh"/>
    <property type="match status" value="1"/>
</dbReference>
<feature type="binding site" evidence="11">
    <location>
        <begin position="6"/>
        <end position="7"/>
    </location>
    <ligand>
        <name>substrate</name>
    </ligand>
</feature>
<keyword evidence="7 11" id="KW-0521">NADP</keyword>
<comment type="catalytic activity">
    <reaction evidence="11">
        <text>isopentenyl diphosphate = dimethylallyl diphosphate</text>
        <dbReference type="Rhea" id="RHEA:23284"/>
        <dbReference type="ChEBI" id="CHEBI:57623"/>
        <dbReference type="ChEBI" id="CHEBI:128769"/>
        <dbReference type="EC" id="5.3.3.2"/>
    </reaction>
</comment>
<evidence type="ECO:0000256" key="2">
    <source>
        <dbReference type="ARBA" id="ARBA00022490"/>
    </source>
</evidence>
<proteinExistence type="inferred from homology"/>
<dbReference type="InterPro" id="IPR013785">
    <property type="entry name" value="Aldolase_TIM"/>
</dbReference>
<evidence type="ECO:0000313" key="14">
    <source>
        <dbReference type="Proteomes" id="UP000016057"/>
    </source>
</evidence>
<comment type="subunit">
    <text evidence="10 11">Homooctamer. Dimer of tetramers.</text>
</comment>
<dbReference type="PANTHER" id="PTHR43665:SF1">
    <property type="entry name" value="ISOPENTENYL-DIPHOSPHATE DELTA-ISOMERASE"/>
    <property type="match status" value="1"/>
</dbReference>
<evidence type="ECO:0000256" key="4">
    <source>
        <dbReference type="ARBA" id="ARBA00022643"/>
    </source>
</evidence>
<protein>
    <recommendedName>
        <fullName evidence="11">Isopentenyl-diphosphate delta-isomerase</fullName>
        <shortName evidence="11">IPP isomerase</shortName>
        <ecNumber evidence="11">5.3.3.2</ecNumber>
    </recommendedName>
    <alternativeName>
        <fullName evidence="11">Isopentenyl diphosphate:dimethylallyl diphosphate isomerase</fullName>
    </alternativeName>
    <alternativeName>
        <fullName evidence="11">Isopentenyl pyrophosphate isomerase</fullName>
    </alternativeName>
    <alternativeName>
        <fullName evidence="11">Type 2 isopentenyl diphosphate isomerase</fullName>
        <shortName evidence="11">IDI-2</shortName>
    </alternativeName>
</protein>
<dbReference type="EC" id="5.3.3.2" evidence="11"/>
<evidence type="ECO:0000259" key="12">
    <source>
        <dbReference type="Pfam" id="PF01070"/>
    </source>
</evidence>
<dbReference type="OrthoDB" id="9795032at2"/>
<evidence type="ECO:0000256" key="6">
    <source>
        <dbReference type="ARBA" id="ARBA00022842"/>
    </source>
</evidence>
<evidence type="ECO:0000256" key="3">
    <source>
        <dbReference type="ARBA" id="ARBA00022630"/>
    </source>
</evidence>
<feature type="binding site" evidence="11">
    <location>
        <position position="212"/>
    </location>
    <ligand>
        <name>FMN</name>
        <dbReference type="ChEBI" id="CHEBI:58210"/>
    </ligand>
</feature>
<feature type="binding site" evidence="11">
    <location>
        <position position="151"/>
    </location>
    <ligand>
        <name>substrate</name>
    </ligand>
</feature>
<feature type="binding site" evidence="11">
    <location>
        <begin position="278"/>
        <end position="279"/>
    </location>
    <ligand>
        <name>FMN</name>
        <dbReference type="ChEBI" id="CHEBI:58210"/>
    </ligand>
</feature>
<evidence type="ECO:0000256" key="10">
    <source>
        <dbReference type="ARBA" id="ARBA00025810"/>
    </source>
</evidence>
<evidence type="ECO:0000256" key="8">
    <source>
        <dbReference type="ARBA" id="ARBA00023229"/>
    </source>
</evidence>
<comment type="subcellular location">
    <subcellularLocation>
        <location evidence="11">Cytoplasm</location>
    </subcellularLocation>
</comment>
<dbReference type="InterPro" id="IPR000262">
    <property type="entry name" value="FMN-dep_DH"/>
</dbReference>
<dbReference type="NCBIfam" id="TIGR02151">
    <property type="entry name" value="IPP_isom_2"/>
    <property type="match status" value="1"/>
</dbReference>
<comment type="caution">
    <text evidence="13">The sequence shown here is derived from an EMBL/GenBank/DDBJ whole genome shotgun (WGS) entry which is preliminary data.</text>
</comment>
<dbReference type="GO" id="GO:0070402">
    <property type="term" value="F:NADPH binding"/>
    <property type="evidence" value="ECO:0007669"/>
    <property type="project" value="UniProtKB-UniRule"/>
</dbReference>
<feature type="binding site" evidence="11">
    <location>
        <position position="207"/>
    </location>
    <ligand>
        <name>FMN</name>
        <dbReference type="ChEBI" id="CHEBI:58210"/>
    </ligand>
</feature>
<organism evidence="13 14">
    <name type="scientific">Catellicoccus marimammalium M35/04/3</name>
    <dbReference type="NCBI Taxonomy" id="1234409"/>
    <lineage>
        <taxon>Bacteria</taxon>
        <taxon>Bacillati</taxon>
        <taxon>Bacillota</taxon>
        <taxon>Bacilli</taxon>
        <taxon>Lactobacillales</taxon>
        <taxon>Enterococcaceae</taxon>
        <taxon>Catellicoccus</taxon>
    </lineage>
</organism>
<dbReference type="RefSeq" id="WP_009488854.1">
    <property type="nucleotide sequence ID" value="NZ_AMYT01000011.1"/>
</dbReference>
<feature type="binding site" evidence="11">
    <location>
        <position position="152"/>
    </location>
    <ligand>
        <name>Mg(2+)</name>
        <dbReference type="ChEBI" id="CHEBI:18420"/>
    </ligand>
</feature>
<dbReference type="GO" id="GO:0008299">
    <property type="term" value="P:isoprenoid biosynthetic process"/>
    <property type="evidence" value="ECO:0007669"/>
    <property type="project" value="UniProtKB-UniRule"/>
</dbReference>
<evidence type="ECO:0000256" key="5">
    <source>
        <dbReference type="ARBA" id="ARBA00022723"/>
    </source>
</evidence>
<dbReference type="STRING" id="1234409.C683_0402"/>
<dbReference type="HAMAP" id="MF_00354">
    <property type="entry name" value="Idi_2"/>
    <property type="match status" value="1"/>
</dbReference>
<feature type="binding site" evidence="11">
    <location>
        <position position="182"/>
    </location>
    <ligand>
        <name>FMN</name>
        <dbReference type="ChEBI" id="CHEBI:58210"/>
    </ligand>
</feature>
<evidence type="ECO:0000256" key="1">
    <source>
        <dbReference type="ARBA" id="ARBA00001917"/>
    </source>
</evidence>
<evidence type="ECO:0000256" key="9">
    <source>
        <dbReference type="ARBA" id="ARBA00023235"/>
    </source>
</evidence>
<comment type="cofactor">
    <cofactor evidence="1 11">
        <name>FMN</name>
        <dbReference type="ChEBI" id="CHEBI:58210"/>
    </cofactor>
</comment>
<dbReference type="PANTHER" id="PTHR43665">
    <property type="entry name" value="ISOPENTENYL-DIPHOSPHATE DELTA-ISOMERASE"/>
    <property type="match status" value="1"/>
</dbReference>
<dbReference type="EMBL" id="AMYT01000011">
    <property type="protein sequence ID" value="EKU27621.1"/>
    <property type="molecule type" value="Genomic_DNA"/>
</dbReference>